<accession>A0A240ECG3</accession>
<keyword evidence="4" id="KW-1185">Reference proteome</keyword>
<reference evidence="4" key="1">
    <citation type="submission" date="2016-09" db="EMBL/GenBank/DDBJ databases">
        <authorList>
            <person name="Varghese N."/>
            <person name="Submissions S."/>
        </authorList>
    </citation>
    <scope>NUCLEOTIDE SEQUENCE [LARGE SCALE GENOMIC DNA]</scope>
    <source>
        <strain evidence="4">ANC 4466</strain>
    </source>
</reference>
<dbReference type="InterPro" id="IPR014902">
    <property type="entry name" value="FHBP-like_C"/>
</dbReference>
<protein>
    <recommendedName>
        <fullName evidence="2">Factor H binding protein-like C-terminal domain-containing protein</fullName>
    </recommendedName>
</protein>
<dbReference type="AlphaFoldDB" id="A0A240ECG3"/>
<evidence type="ECO:0000256" key="1">
    <source>
        <dbReference type="SAM" id="SignalP"/>
    </source>
</evidence>
<dbReference type="SUPFAM" id="SSF56925">
    <property type="entry name" value="OMPA-like"/>
    <property type="match status" value="1"/>
</dbReference>
<organism evidence="3 4">
    <name type="scientific">Acinetobacter puyangensis</name>
    <dbReference type="NCBI Taxonomy" id="1096779"/>
    <lineage>
        <taxon>Bacteria</taxon>
        <taxon>Pseudomonadati</taxon>
        <taxon>Pseudomonadota</taxon>
        <taxon>Gammaproteobacteria</taxon>
        <taxon>Moraxellales</taxon>
        <taxon>Moraxellaceae</taxon>
        <taxon>Acinetobacter</taxon>
    </lineage>
</organism>
<dbReference type="Pfam" id="PF08794">
    <property type="entry name" value="FHBP_C"/>
    <property type="match status" value="1"/>
</dbReference>
<gene>
    <name evidence="3" type="ORF">SAMN05421731_11131</name>
</gene>
<evidence type="ECO:0000313" key="4">
    <source>
        <dbReference type="Proteomes" id="UP000219042"/>
    </source>
</evidence>
<keyword evidence="1" id="KW-0732">Signal</keyword>
<feature type="signal peptide" evidence="1">
    <location>
        <begin position="1"/>
        <end position="23"/>
    </location>
</feature>
<evidence type="ECO:0000313" key="3">
    <source>
        <dbReference type="EMBL" id="SNX46382.1"/>
    </source>
</evidence>
<dbReference type="EMBL" id="OANT01000011">
    <property type="protein sequence ID" value="SNX46382.1"/>
    <property type="molecule type" value="Genomic_DNA"/>
</dbReference>
<dbReference type="RefSeq" id="WP_097080128.1">
    <property type="nucleotide sequence ID" value="NZ_BAABHT010000004.1"/>
</dbReference>
<proteinExistence type="predicted"/>
<dbReference type="Gene3D" id="2.40.160.90">
    <property type="match status" value="1"/>
</dbReference>
<evidence type="ECO:0000259" key="2">
    <source>
        <dbReference type="Pfam" id="PF08794"/>
    </source>
</evidence>
<sequence>MRKHTLKIGLIAVTLLATSIVSAGVDFKTNLTSYNFQTESANVLGGYKGNFTYGGTDYGESKNAALNLTTLGAGLTRHTGNADATPNATYAFYKQPNSVVIANAARGLNDFNDRQVVKAVVGTPTVKSTLPTNAIYDYTGKVFNHIAGTEGDLVYQVKKVGSTVTGSGSVSGISGARPTVGAFTLGGTLDQVTFDNNLKATGNATLTLVDSSGTTVFQDTKYDIGIFGPGAAEIGGGIYTKQGSTVANDLQLQRLIGGYAFGGAKTTP</sequence>
<dbReference type="InterPro" id="IPR011250">
    <property type="entry name" value="OMP/PagP_B-barrel"/>
</dbReference>
<dbReference type="Proteomes" id="UP000219042">
    <property type="component" value="Unassembled WGS sequence"/>
</dbReference>
<feature type="domain" description="Factor H binding protein-like C-terminal" evidence="2">
    <location>
        <begin position="129"/>
        <end position="237"/>
    </location>
</feature>
<name>A0A240ECG3_9GAMM</name>
<dbReference type="OrthoDB" id="6688917at2"/>
<feature type="chain" id="PRO_5013348870" description="Factor H binding protein-like C-terminal domain-containing protein" evidence="1">
    <location>
        <begin position="24"/>
        <end position="268"/>
    </location>
</feature>